<evidence type="ECO:0000313" key="1">
    <source>
        <dbReference type="EMBL" id="KGN92999.1"/>
    </source>
</evidence>
<dbReference type="EMBL" id="JQZV01000006">
    <property type="protein sequence ID" value="KGN92999.1"/>
    <property type="molecule type" value="Genomic_DNA"/>
</dbReference>
<dbReference type="RefSeq" id="WP_036789729.1">
    <property type="nucleotide sequence ID" value="NZ_JQZV01000006.1"/>
</dbReference>
<proteinExistence type="predicted"/>
<comment type="caution">
    <text evidence="1">The sequence shown here is derived from an EMBL/GenBank/DDBJ whole genome shotgun (WGS) entry which is preliminary data.</text>
</comment>
<name>A0ABR4XMP3_9PORP</name>
<dbReference type="PANTHER" id="PTHR30068:SF3">
    <property type="entry name" value="PHOSPHOLIPID_GLYCEROL ACYLTRANSFERASE DOMAIN-CONTAINING PROTEIN"/>
    <property type="match status" value="1"/>
</dbReference>
<sequence>METTNISNDPYKDIRPLNETEIPEAFAQLLQDETLRNLIPLMLPGHTAKDLEALQPRIRTIYDFKKHISLPVVMQIAKKSCFSLSASGMSKIEGDKAYTFITNHRDIVLDASFLSVLLFQNGKLFPQIAIGDNLLIKEWIRQLVRINNSFIVKRAVSVREMLAESKKLSSYIRHTITETGEPVWIAQREGRAKDSNDRTQTAMLKMLTMSSDKDTDTALRELKIVPVSLSYEYDPCDYLKAQEMLQKKINPDHKKSQMDDLKNMQQGIVGKKGRVHLSVCDPMGDFSTGLPTKEALQAWAEEIDKRIHKRYRLYEINYIAYDLLNGTKKYQGSMYGEKDLEEIDRYFAEQIAKIEISGGEKDEAFLRERILEMYANPLINNLNA</sequence>
<evidence type="ECO:0000313" key="2">
    <source>
        <dbReference type="Proteomes" id="UP000030101"/>
    </source>
</evidence>
<gene>
    <name evidence="1" type="ORF">HQ43_03780</name>
</gene>
<organism evidence="1 2">
    <name type="scientific">Porphyromonas canoris</name>
    <dbReference type="NCBI Taxonomy" id="36875"/>
    <lineage>
        <taxon>Bacteria</taxon>
        <taxon>Pseudomonadati</taxon>
        <taxon>Bacteroidota</taxon>
        <taxon>Bacteroidia</taxon>
        <taxon>Bacteroidales</taxon>
        <taxon>Porphyromonadaceae</taxon>
        <taxon>Porphyromonas</taxon>
    </lineage>
</organism>
<evidence type="ECO:0008006" key="3">
    <source>
        <dbReference type="Google" id="ProtNLM"/>
    </source>
</evidence>
<dbReference type="Proteomes" id="UP000030101">
    <property type="component" value="Unassembled WGS sequence"/>
</dbReference>
<dbReference type="PANTHER" id="PTHR30068">
    <property type="entry name" value="URONATE ISOMERASE"/>
    <property type="match status" value="1"/>
</dbReference>
<reference evidence="1 2" key="1">
    <citation type="submission" date="2014-08" db="EMBL/GenBank/DDBJ databases">
        <title>Porphyromonas canoris strain:OH2762 Genome sequencing.</title>
        <authorList>
            <person name="Wallis C."/>
            <person name="Deusch O."/>
            <person name="O'Flynn C."/>
            <person name="Davis I."/>
            <person name="Jospin G."/>
            <person name="Darling A.E."/>
            <person name="Coil D.A."/>
            <person name="Alexiev A."/>
            <person name="Horsfall A."/>
            <person name="Kirkwood N."/>
            <person name="Harris S."/>
            <person name="Eisen J.A."/>
        </authorList>
    </citation>
    <scope>NUCLEOTIDE SEQUENCE [LARGE SCALE GENOMIC DNA]</scope>
    <source>
        <strain evidence="2">COT-108 OH2762</strain>
    </source>
</reference>
<keyword evidence="2" id="KW-1185">Reference proteome</keyword>
<accession>A0ABR4XMP3</accession>
<protein>
    <recommendedName>
        <fullName evidence="3">Acyltransferase</fullName>
    </recommendedName>
</protein>